<evidence type="ECO:0000256" key="8">
    <source>
        <dbReference type="ARBA" id="ARBA00022895"/>
    </source>
</evidence>
<dbReference type="Pfam" id="PF08738">
    <property type="entry name" value="Gon7"/>
    <property type="match status" value="1"/>
</dbReference>
<dbReference type="AlphaFoldDB" id="A0A0L0NEU1"/>
<name>A0A0L0NEU1_TOLOC</name>
<evidence type="ECO:0000256" key="6">
    <source>
        <dbReference type="ARBA" id="ARBA00022454"/>
    </source>
</evidence>
<evidence type="ECO:0000256" key="5">
    <source>
        <dbReference type="ARBA" id="ARBA00019746"/>
    </source>
</evidence>
<evidence type="ECO:0000256" key="4">
    <source>
        <dbReference type="ARBA" id="ARBA00011534"/>
    </source>
</evidence>
<keyword evidence="7" id="KW-0819">tRNA processing</keyword>
<comment type="function">
    <text evidence="13">Component of the EKC/KEOPS complex that is required for the formation of a threonylcarbamoyl group on adenosine at position 37 (t(6)A37) in tRNAs that read codons beginning with adenine. The complex is probably involved in the transfer of the threonylcarbamoyl moiety of threonylcarbamoyl-AMP (TC-AMP) to the N6 group of A37. GON7 likely plays a supporting role to the catalytic subunit KAE1 in the complex. The EKC/KEOPS complex also promotes both telomere uncapping and telomere elongation. The complex is required for efficient recruitment of transcriptional coactivators.</text>
</comment>
<feature type="compositionally biased region" description="Basic and acidic residues" evidence="14">
    <location>
        <begin position="62"/>
        <end position="78"/>
    </location>
</feature>
<evidence type="ECO:0000256" key="3">
    <source>
        <dbReference type="ARBA" id="ARBA00008529"/>
    </source>
</evidence>
<keyword evidence="11" id="KW-0804">Transcription</keyword>
<evidence type="ECO:0000256" key="9">
    <source>
        <dbReference type="ARBA" id="ARBA00023015"/>
    </source>
</evidence>
<evidence type="ECO:0000313" key="16">
    <source>
        <dbReference type="Proteomes" id="UP000036947"/>
    </source>
</evidence>
<keyword evidence="10" id="KW-0010">Activator</keyword>
<feature type="region of interest" description="Disordered" evidence="14">
    <location>
        <begin position="62"/>
        <end position="94"/>
    </location>
</feature>
<reference evidence="15 16" key="1">
    <citation type="journal article" date="2015" name="BMC Genomics">
        <title>The genome of the truffle-parasite Tolypocladium ophioglossoides and the evolution of antifungal peptaibiotics.</title>
        <authorList>
            <person name="Quandt C.A."/>
            <person name="Bushley K.E."/>
            <person name="Spatafora J.W."/>
        </authorList>
    </citation>
    <scope>NUCLEOTIDE SEQUENCE [LARGE SCALE GENOMIC DNA]</scope>
    <source>
        <strain evidence="15 16">CBS 100239</strain>
    </source>
</reference>
<comment type="subunit">
    <text evidence="4">Component of the EKC/KEOPS complex composed of at least BUD32, CGI121, GON7, KAE1 and PCC1; the whole complex dimerizes.</text>
</comment>
<dbReference type="InterPro" id="IPR014849">
    <property type="entry name" value="EKC/KEOPS_Gon7"/>
</dbReference>
<dbReference type="EMBL" id="LFRF01000005">
    <property type="protein sequence ID" value="KND92687.1"/>
    <property type="molecule type" value="Genomic_DNA"/>
</dbReference>
<comment type="caution">
    <text evidence="15">The sequence shown here is derived from an EMBL/GenBank/DDBJ whole genome shotgun (WGS) entry which is preliminary data.</text>
</comment>
<evidence type="ECO:0000313" key="15">
    <source>
        <dbReference type="EMBL" id="KND92687.1"/>
    </source>
</evidence>
<dbReference type="GO" id="GO:0000781">
    <property type="term" value="C:chromosome, telomeric region"/>
    <property type="evidence" value="ECO:0007669"/>
    <property type="project" value="UniProtKB-SubCell"/>
</dbReference>
<comment type="similarity">
    <text evidence="3">Belongs to the GON7 family.</text>
</comment>
<accession>A0A0L0NEU1</accession>
<proteinExistence type="inferred from homology"/>
<evidence type="ECO:0000256" key="14">
    <source>
        <dbReference type="SAM" id="MobiDB-lite"/>
    </source>
</evidence>
<gene>
    <name evidence="15" type="ORF">TOPH_02720</name>
</gene>
<protein>
    <recommendedName>
        <fullName evidence="5">EKC/KEOPS complex subunit GON7</fullName>
    </recommendedName>
</protein>
<keyword evidence="16" id="KW-1185">Reference proteome</keyword>
<keyword evidence="6" id="KW-0158">Chromosome</keyword>
<evidence type="ECO:0000256" key="12">
    <source>
        <dbReference type="ARBA" id="ARBA00023242"/>
    </source>
</evidence>
<evidence type="ECO:0000256" key="13">
    <source>
        <dbReference type="ARBA" id="ARBA00025393"/>
    </source>
</evidence>
<keyword evidence="12" id="KW-0539">Nucleus</keyword>
<feature type="compositionally biased region" description="Acidic residues" evidence="14">
    <location>
        <begin position="79"/>
        <end position="94"/>
    </location>
</feature>
<evidence type="ECO:0000256" key="11">
    <source>
        <dbReference type="ARBA" id="ARBA00023163"/>
    </source>
</evidence>
<evidence type="ECO:0000256" key="2">
    <source>
        <dbReference type="ARBA" id="ARBA00004574"/>
    </source>
</evidence>
<dbReference type="GO" id="GO:0005634">
    <property type="term" value="C:nucleus"/>
    <property type="evidence" value="ECO:0007669"/>
    <property type="project" value="UniProtKB-SubCell"/>
</dbReference>
<dbReference type="Proteomes" id="UP000036947">
    <property type="component" value="Unassembled WGS sequence"/>
</dbReference>
<organism evidence="15 16">
    <name type="scientific">Tolypocladium ophioglossoides (strain CBS 100239)</name>
    <name type="common">Snaketongue truffleclub</name>
    <name type="synonym">Elaphocordyceps ophioglossoides</name>
    <dbReference type="NCBI Taxonomy" id="1163406"/>
    <lineage>
        <taxon>Eukaryota</taxon>
        <taxon>Fungi</taxon>
        <taxon>Dikarya</taxon>
        <taxon>Ascomycota</taxon>
        <taxon>Pezizomycotina</taxon>
        <taxon>Sordariomycetes</taxon>
        <taxon>Hypocreomycetidae</taxon>
        <taxon>Hypocreales</taxon>
        <taxon>Ophiocordycipitaceae</taxon>
        <taxon>Tolypocladium</taxon>
    </lineage>
</organism>
<evidence type="ECO:0000256" key="1">
    <source>
        <dbReference type="ARBA" id="ARBA00004123"/>
    </source>
</evidence>
<dbReference type="STRING" id="1163406.A0A0L0NEU1"/>
<keyword evidence="8" id="KW-0779">Telomere</keyword>
<keyword evidence="9" id="KW-0805">Transcription regulation</keyword>
<dbReference type="GO" id="GO:0008033">
    <property type="term" value="P:tRNA processing"/>
    <property type="evidence" value="ECO:0007669"/>
    <property type="project" value="UniProtKB-KW"/>
</dbReference>
<dbReference type="OrthoDB" id="10260443at2759"/>
<comment type="subcellular location">
    <subcellularLocation>
        <location evidence="2">Chromosome</location>
        <location evidence="2">Telomere</location>
    </subcellularLocation>
    <subcellularLocation>
        <location evidence="1">Nucleus</location>
    </subcellularLocation>
</comment>
<evidence type="ECO:0000256" key="7">
    <source>
        <dbReference type="ARBA" id="ARBA00022694"/>
    </source>
</evidence>
<sequence length="94" mass="10293">MSQKYFKLTAEYTSPTNEPFSVAARIPSAPSSSVADKTTYLATLSIAIGGTQDSINEVLTQRMDEDKVRDGAAKPAVDEDKEEENYGEEVQDED</sequence>
<evidence type="ECO:0000256" key="10">
    <source>
        <dbReference type="ARBA" id="ARBA00023159"/>
    </source>
</evidence>